<dbReference type="EMBL" id="JARXVE010000004">
    <property type="protein sequence ID" value="MDH6196225.1"/>
    <property type="molecule type" value="Genomic_DNA"/>
</dbReference>
<reference evidence="4 5" key="1">
    <citation type="submission" date="2023-04" db="EMBL/GenBank/DDBJ databases">
        <title>Forest soil microbial communities from Buena Vista Peninsula, Colon Province, Panama.</title>
        <authorList>
            <person name="Bouskill N."/>
        </authorList>
    </citation>
    <scope>NUCLEOTIDE SEQUENCE [LARGE SCALE GENOMIC DNA]</scope>
    <source>
        <strain evidence="4 5">AC80</strain>
    </source>
</reference>
<evidence type="ECO:0000256" key="2">
    <source>
        <dbReference type="SAM" id="Phobius"/>
    </source>
</evidence>
<feature type="transmembrane region" description="Helical" evidence="2">
    <location>
        <begin position="57"/>
        <end position="81"/>
    </location>
</feature>
<organism evidence="4 5">
    <name type="scientific">Mycolicibacterium frederiksbergense</name>
    <dbReference type="NCBI Taxonomy" id="117567"/>
    <lineage>
        <taxon>Bacteria</taxon>
        <taxon>Bacillati</taxon>
        <taxon>Actinomycetota</taxon>
        <taxon>Actinomycetes</taxon>
        <taxon>Mycobacteriales</taxon>
        <taxon>Mycobacteriaceae</taxon>
        <taxon>Mycolicibacterium</taxon>
    </lineage>
</organism>
<evidence type="ECO:0000259" key="3">
    <source>
        <dbReference type="Pfam" id="PF02698"/>
    </source>
</evidence>
<dbReference type="InterPro" id="IPR003848">
    <property type="entry name" value="DUF218"/>
</dbReference>
<protein>
    <submittedName>
        <fullName evidence="4">Uncharacterized SAM-binding protein YcdF (DUF218 family)</fullName>
    </submittedName>
</protein>
<evidence type="ECO:0000313" key="5">
    <source>
        <dbReference type="Proteomes" id="UP001160130"/>
    </source>
</evidence>
<keyword evidence="2" id="KW-0812">Transmembrane</keyword>
<evidence type="ECO:0000313" key="4">
    <source>
        <dbReference type="EMBL" id="MDH6196225.1"/>
    </source>
</evidence>
<feature type="region of interest" description="Disordered" evidence="1">
    <location>
        <begin position="1"/>
        <end position="25"/>
    </location>
</feature>
<dbReference type="Pfam" id="PF02698">
    <property type="entry name" value="DUF218"/>
    <property type="match status" value="1"/>
</dbReference>
<dbReference type="CDD" id="cd06259">
    <property type="entry name" value="YdcF-like"/>
    <property type="match status" value="1"/>
</dbReference>
<keyword evidence="2" id="KW-0472">Membrane</keyword>
<keyword evidence="5" id="KW-1185">Reference proteome</keyword>
<dbReference type="Proteomes" id="UP001160130">
    <property type="component" value="Unassembled WGS sequence"/>
</dbReference>
<feature type="domain" description="DUF218" evidence="3">
    <location>
        <begin position="92"/>
        <end position="205"/>
    </location>
</feature>
<keyword evidence="2" id="KW-1133">Transmembrane helix</keyword>
<name>A0ABT6L1S1_9MYCO</name>
<evidence type="ECO:0000256" key="1">
    <source>
        <dbReference type="SAM" id="MobiDB-lite"/>
    </source>
</evidence>
<accession>A0ABT6L1S1</accession>
<dbReference type="RefSeq" id="WP_280832857.1">
    <property type="nucleotide sequence ID" value="NZ_JARXVE010000004.1"/>
</dbReference>
<gene>
    <name evidence="4" type="ORF">M2272_002868</name>
</gene>
<proteinExistence type="predicted"/>
<sequence>MADDRLHPHRRNRTPGITAADRSEDASDLARPLARWRDFATVHNRILSRGGFRRRRWISRFIATACLLLTAALIGGLPVYLQPQIDPVRHADAIFVLGGYGDQRYTYGLELAKQGWAPKLVVSNPRGKDDPWLTEYCATQHTGFDLNCFAPDPATTKGEGRELRQLASQFAWRTVIVVTFRPHISRARFILERCFDGDLVMATPSDQFSAGRWAIEYGYQTAGYARAVLEPGC</sequence>
<comment type="caution">
    <text evidence="4">The sequence shown here is derived from an EMBL/GenBank/DDBJ whole genome shotgun (WGS) entry which is preliminary data.</text>
</comment>